<feature type="transmembrane region" description="Helical" evidence="8">
    <location>
        <begin position="1983"/>
        <end position="2005"/>
    </location>
</feature>
<feature type="transmembrane region" description="Helical" evidence="8">
    <location>
        <begin position="1822"/>
        <end position="1843"/>
    </location>
</feature>
<comment type="caution">
    <text evidence="10">The sequence shown here is derived from an EMBL/GenBank/DDBJ whole genome shotgun (WGS) entry which is preliminary data.</text>
</comment>
<dbReference type="GO" id="GO:0022857">
    <property type="term" value="F:transmembrane transporter activity"/>
    <property type="evidence" value="ECO:0007669"/>
    <property type="project" value="TreeGrafter"/>
</dbReference>
<evidence type="ECO:0000256" key="2">
    <source>
        <dbReference type="ARBA" id="ARBA00022475"/>
    </source>
</evidence>
<keyword evidence="7" id="KW-0175">Coiled coil</keyword>
<evidence type="ECO:0000256" key="4">
    <source>
        <dbReference type="ARBA" id="ARBA00022989"/>
    </source>
</evidence>
<feature type="transmembrane region" description="Helical" evidence="8">
    <location>
        <begin position="2621"/>
        <end position="2639"/>
    </location>
</feature>
<evidence type="ECO:0000256" key="5">
    <source>
        <dbReference type="ARBA" id="ARBA00023136"/>
    </source>
</evidence>
<keyword evidence="2" id="KW-1003">Cell membrane</keyword>
<sequence length="2680" mass="305110">MWRLFKEVFKSLSKNKVVVIGLSILVFLTSAIFTLLSSVKNVIVGGFENYKHVSKLHDVSVDLNLPTQGNAYNQGYFINGETSETLKQKGKSSYEPIIYHIDDSTFDRYKELAKEYSHSVNIELSNSQTPEYIQLSNLSSDFEDNLKNKYIKSENLFDFYNIAKNETNIGAKHKSVDFDLSNINNPFFKLYNSKEVQLFEKNNTDFTEFKQQIELKTTDNASFDNDSRLGDILLLSRDNNEIYASQLSPLYVNVQTIEITHDYTKSLQWSDEGVLFTIEPKIIASVLGFEAADSSRRVQSKTKANTSATIYKLNPYLKSNLDVLFDLPSADAKIDENLKFKRNIPLNLFLLDNQKVSKPFYLTLDVNKKYKLNQEWLIQNEVSTNFLRNHYYTSFINESKNKWSGAFKTYIESLGDPRLKTRDKQWDQLETFAYWRKQKSISQTPFIFDQNTRKWVLNTNKKVLNTFELPLSSTLDFAEINKLKLWSDDKRISPLKTPYEISKRRPKTINEIEVDNLFGSAKENYLKAKNNQKIDILRDENQLNFNYSLINSKAFEATKQLIVDKVIKKVGESNVGIRQSITVNGIDEKTGKQNTYHFINTGDKDFKISGIKLNVGALFNESQRPSLLSKDELNNEDFYKSSKINPYVSALLIQSIFKNLYPDKNYISPKFEFASVIDSNPKNREYRELKNTKIVLLTDYNTQKNDSQNNKKNVQEIYGIIGVANKFKFVQRRQTTDESANFEVIYTTNMPSDGMDIGLLTKFLNHHKLTIATDFIKTDGDGWVIHDSEFKNISYIPIYFLAPKTQLINDVLKNGKIDVLADTIEKFLLNSDFIKKEFLTTEQILELSRIIKVVLNKHNFASVFTNGKINNGILPELIIDFIYELSHSRQGDLIKILISQFLNQSLNQISSSSDLSVQKYELLKEVKKIFATLKTISGIDLEQYINAKGVVNASKDPKIVIASLNKVVASIDFKRFSEQARNWFEKENNKEFTHKGTKFIKKLSSGTIINWVFSSIDQKTLKDGLSDLINNLDFTYLLDLNNKDSLLYYFLNKNAPQLIIPLERIIKKINANEPNLEPYSNAKTGIINIIKSIDFNVLKNELNKRTTTEFIDFEDKYFDSEANKEVLKKHNVALERISPRNGIVALLKSIFSVSGSNREFKENIIKIFNLSSKTDKIDVPGSNSSVYLPANDNDKVSFNDFVSIFGSLVQTKDSSIFRNFVYENELTKILNVLTKSKLDAVNFSAFDSSTVKFIIDFNILQQNENTQKAVLKVKNLLNFIAQTKGGTNVFLSQKDKTGSDILADLTRFENGTPAWQLVKKLLESAAGIQIDNEYALGAQSFDIFKPLIQIYLNPEANYEQANKFVRDILRLSIDPEVLKLSTRKAESKNIPFTTLTDFYITDWLLNIDNTEFFDFDQNTRFSNVLVENLAKQNPQYRNWIAKNKLLLKKQFAYIGASKKFSSNTSLQKNGVYHYALETFVNNYLSSKEFYDVKDTASILVSKLTPSVPVKILGIPDVLVNPVLRFTFPELTLSYLAIERQEAGLTNGNLAYLVLDKIVDFEELIDESSDKFKELVNLLDASFAQKDTTLVPLNLDKFSNLVLDKPALDNLNSKTQNEISIFGLNITKILPQLINEIVEPKPLKEIVFNSSSSFVAKANYAFLINNDKEIYNGEIPSNPLEINDFINNLDSKYTLDVNGVKFVIVGHDTTVDYLYPVLDENNLQVNTHNQALVYVNKAGFDRIKLAYAGNVVKESLLVKNSTSLKNTQLKAELTQIVEDSIADSNKLQRVFLTNEIDPINPERALRVSTVESIIRAISVASTALLITFTFVVGISIVFIIKRYISNKNKVLGILVAQGYSPSRIALSLTIFAAVTSVLGGILGYAVGNRLQLSLLNVFSSYWTLPKETVSFDWLTMLFTVFIPFIGMSLLIYVVALISLRFKPTELMSGSVSIPKSKLAVNYHKLVPKSNVKKRFSMVLTIANFWKLLAFSTSALLTSTATIFGLASNNIFTKTINNTYKNRHYSFKIDLDTPSTEGGPYTTYNPKNLENNLYTPIGESIEAQRELYDYFKPGFSRAINKNNKNGTPNQYDSHILTQFSASIKVDSGVAADPWLIAYNSMPDTQKAKIDKIRDKVGVLLEKTQSSNLKKWVVDKQTNNISLQQNNENTDFFKYYKSPFDKQGRFVLAKWSKETDEYIQVPITTEDSIRSRYREFLVQGYKKLQERIEQEEQNPQIIEKNPNNSEPEYGKLNYWLNDPGKVYGPTINDYFISFGGVYFDPRHDEKYTYIKTTINNKDLKIYGYQQNSRFVKLGSPENNLYDKLYKFNKEGINPLIINEVSARKNNLAVGSVINVNIENHIDRFKDKLNAKINKTAIPTHNAIFEVIAINDTFIGEEFITRIDVANKLIGLDKFGNGDFFNGILTDNKNPLQVTNSTGLYSSSGYWAGIDSYNLDTVSIETLKSMFDQIFDPINGLSAKTNKLNANQIIKFLSPQSNTFSQDVYNSLKDQPKEGITNFANIYNNKLYVALANSIDSKDIESGFTTQIGFTVQTIVVVIIALSFSISLIILIMISTIMIAENSKNIAIWTILGYRNREKLRIYFSVYLPFIVLAILLSIPLTMLIISLFNAALLVLTGVALQLSLNIFHALITLTIMLGIFITTSFITWVTVNKVRPVDLLKGK</sequence>
<feature type="coiled-coil region" evidence="7">
    <location>
        <begin position="2211"/>
        <end position="2238"/>
    </location>
</feature>
<feature type="transmembrane region" description="Helical" evidence="8">
    <location>
        <begin position="1912"/>
        <end position="1936"/>
    </location>
</feature>
<evidence type="ECO:0000313" key="10">
    <source>
        <dbReference type="EMBL" id="TQC51530.1"/>
    </source>
</evidence>
<keyword evidence="11" id="KW-1185">Reference proteome</keyword>
<evidence type="ECO:0000259" key="9">
    <source>
        <dbReference type="Pfam" id="PF02687"/>
    </source>
</evidence>
<protein>
    <submittedName>
        <fullName evidence="10">ABC transporter permease</fullName>
    </submittedName>
</protein>
<dbReference type="GO" id="GO:0005886">
    <property type="term" value="C:plasma membrane"/>
    <property type="evidence" value="ECO:0007669"/>
    <property type="project" value="UniProtKB-SubCell"/>
</dbReference>
<dbReference type="RefSeq" id="WP_141483914.1">
    <property type="nucleotide sequence ID" value="NZ_SMDN01000006.1"/>
</dbReference>
<comment type="similarity">
    <text evidence="6">Belongs to the ABC-4 integral membrane protein family.</text>
</comment>
<feature type="transmembrane region" description="Helical" evidence="8">
    <location>
        <begin position="2646"/>
        <end position="2668"/>
    </location>
</feature>
<dbReference type="Pfam" id="PF02687">
    <property type="entry name" value="FtsX"/>
    <property type="match status" value="2"/>
</dbReference>
<feature type="domain" description="ABC3 transporter permease C-terminal" evidence="9">
    <location>
        <begin position="2554"/>
        <end position="2670"/>
    </location>
</feature>
<gene>
    <name evidence="10" type="ORF">E1I18_01920</name>
</gene>
<reference evidence="10 11" key="1">
    <citation type="submission" date="2019-03" db="EMBL/GenBank/DDBJ databases">
        <title>Characterization of a novel Mycoplasma cynos real-time PCR assay.</title>
        <authorList>
            <person name="Tallmadge R.L."/>
            <person name="Mitchell P.K."/>
            <person name="Goodman L."/>
        </authorList>
    </citation>
    <scope>NUCLEOTIDE SEQUENCE [LARGE SCALE GENOMIC DNA]</scope>
    <source>
        <strain evidence="10 11">1642</strain>
    </source>
</reference>
<keyword evidence="5 8" id="KW-0472">Membrane</keyword>
<organism evidence="10 11">
    <name type="scientific">Mycoplasmopsis mucosicanis</name>
    <dbReference type="NCBI Taxonomy" id="458208"/>
    <lineage>
        <taxon>Bacteria</taxon>
        <taxon>Bacillati</taxon>
        <taxon>Mycoplasmatota</taxon>
        <taxon>Mycoplasmoidales</taxon>
        <taxon>Metamycoplasmataceae</taxon>
        <taxon>Mycoplasmopsis</taxon>
    </lineage>
</organism>
<evidence type="ECO:0000256" key="8">
    <source>
        <dbReference type="SAM" id="Phobius"/>
    </source>
</evidence>
<evidence type="ECO:0000256" key="3">
    <source>
        <dbReference type="ARBA" id="ARBA00022692"/>
    </source>
</evidence>
<dbReference type="PANTHER" id="PTHR30572:SF4">
    <property type="entry name" value="ABC TRANSPORTER PERMEASE YTRF"/>
    <property type="match status" value="1"/>
</dbReference>
<keyword evidence="3 8" id="KW-0812">Transmembrane</keyword>
<dbReference type="InterPro" id="IPR003838">
    <property type="entry name" value="ABC3_permease_C"/>
</dbReference>
<dbReference type="OrthoDB" id="403889at2"/>
<feature type="transmembrane region" description="Helical" evidence="8">
    <location>
        <begin position="2551"/>
        <end position="2575"/>
    </location>
</feature>
<accession>A0A507SII5</accession>
<dbReference type="PANTHER" id="PTHR30572">
    <property type="entry name" value="MEMBRANE COMPONENT OF TRANSPORTER-RELATED"/>
    <property type="match status" value="1"/>
</dbReference>
<dbReference type="Proteomes" id="UP000320801">
    <property type="component" value="Unassembled WGS sequence"/>
</dbReference>
<feature type="transmembrane region" description="Helical" evidence="8">
    <location>
        <begin position="2596"/>
        <end position="2615"/>
    </location>
</feature>
<evidence type="ECO:0000256" key="6">
    <source>
        <dbReference type="ARBA" id="ARBA00038076"/>
    </source>
</evidence>
<dbReference type="InterPro" id="IPR050250">
    <property type="entry name" value="Macrolide_Exporter_MacB"/>
</dbReference>
<feature type="transmembrane region" description="Helical" evidence="8">
    <location>
        <begin position="1863"/>
        <end position="1885"/>
    </location>
</feature>
<evidence type="ECO:0000256" key="1">
    <source>
        <dbReference type="ARBA" id="ARBA00004651"/>
    </source>
</evidence>
<proteinExistence type="inferred from homology"/>
<evidence type="ECO:0000313" key="11">
    <source>
        <dbReference type="Proteomes" id="UP000320801"/>
    </source>
</evidence>
<comment type="subcellular location">
    <subcellularLocation>
        <location evidence="1">Cell membrane</location>
        <topology evidence="1">Multi-pass membrane protein</topology>
    </subcellularLocation>
</comment>
<dbReference type="EMBL" id="SMDN01000006">
    <property type="protein sequence ID" value="TQC51530.1"/>
    <property type="molecule type" value="Genomic_DNA"/>
</dbReference>
<keyword evidence="4 8" id="KW-1133">Transmembrane helix</keyword>
<name>A0A507SII5_9BACT</name>
<evidence type="ECO:0000256" key="7">
    <source>
        <dbReference type="SAM" id="Coils"/>
    </source>
</evidence>
<feature type="domain" description="ABC3 transporter permease C-terminal" evidence="9">
    <location>
        <begin position="1823"/>
        <end position="1940"/>
    </location>
</feature>